<accession>A0A0B2VQA9</accession>
<proteinExistence type="predicted"/>
<organism evidence="1 2">
    <name type="scientific">Toxocara canis</name>
    <name type="common">Canine roundworm</name>
    <dbReference type="NCBI Taxonomy" id="6265"/>
    <lineage>
        <taxon>Eukaryota</taxon>
        <taxon>Metazoa</taxon>
        <taxon>Ecdysozoa</taxon>
        <taxon>Nematoda</taxon>
        <taxon>Chromadorea</taxon>
        <taxon>Rhabditida</taxon>
        <taxon>Spirurina</taxon>
        <taxon>Ascaridomorpha</taxon>
        <taxon>Ascaridoidea</taxon>
        <taxon>Toxocaridae</taxon>
        <taxon>Toxocara</taxon>
    </lineage>
</organism>
<dbReference type="EMBL" id="JPKZ01001175">
    <property type="protein sequence ID" value="KHN83627.1"/>
    <property type="molecule type" value="Genomic_DNA"/>
</dbReference>
<reference evidence="1 2" key="1">
    <citation type="submission" date="2014-11" db="EMBL/GenBank/DDBJ databases">
        <title>Genetic blueprint of the zoonotic pathogen Toxocara canis.</title>
        <authorList>
            <person name="Zhu X.-Q."/>
            <person name="Korhonen P.K."/>
            <person name="Cai H."/>
            <person name="Young N.D."/>
            <person name="Nejsum P."/>
            <person name="von Samson-Himmelstjerna G."/>
            <person name="Boag P.R."/>
            <person name="Tan P."/>
            <person name="Li Q."/>
            <person name="Min J."/>
            <person name="Yang Y."/>
            <person name="Wang X."/>
            <person name="Fang X."/>
            <person name="Hall R.S."/>
            <person name="Hofmann A."/>
            <person name="Sternberg P.W."/>
            <person name="Jex A.R."/>
            <person name="Gasser R.B."/>
        </authorList>
    </citation>
    <scope>NUCLEOTIDE SEQUENCE [LARGE SCALE GENOMIC DNA]</scope>
    <source>
        <strain evidence="1">PN_DK_2014</strain>
    </source>
</reference>
<evidence type="ECO:0000313" key="2">
    <source>
        <dbReference type="Proteomes" id="UP000031036"/>
    </source>
</evidence>
<gene>
    <name evidence="1" type="ORF">Tcan_11631</name>
</gene>
<sequence>MQALIITYIENSIRDALSLNRVLKTFYYERSIAVAINYTISKYREKYHL</sequence>
<dbReference type="AlphaFoldDB" id="A0A0B2VQA9"/>
<comment type="caution">
    <text evidence="1">The sequence shown here is derived from an EMBL/GenBank/DDBJ whole genome shotgun (WGS) entry which is preliminary data.</text>
</comment>
<name>A0A0B2VQA9_TOXCA</name>
<keyword evidence="2" id="KW-1185">Reference proteome</keyword>
<evidence type="ECO:0000313" key="1">
    <source>
        <dbReference type="EMBL" id="KHN83627.1"/>
    </source>
</evidence>
<dbReference type="Proteomes" id="UP000031036">
    <property type="component" value="Unassembled WGS sequence"/>
</dbReference>
<protein>
    <submittedName>
        <fullName evidence="1">Uncharacterized protein</fullName>
    </submittedName>
</protein>